<feature type="signal peptide" evidence="4">
    <location>
        <begin position="1"/>
        <end position="19"/>
    </location>
</feature>
<feature type="chain" id="PRO_5002744633" description="JmjC domain-containing protein" evidence="4">
    <location>
        <begin position="20"/>
        <end position="4167"/>
    </location>
</feature>
<dbReference type="Pfam" id="PF08007">
    <property type="entry name" value="JmjC_2"/>
    <property type="match status" value="1"/>
</dbReference>
<dbReference type="Proteomes" id="UP000001357">
    <property type="component" value="Unassembled WGS sequence"/>
</dbReference>
<dbReference type="InParanoid" id="A9V3F7"/>
<dbReference type="Gene3D" id="2.60.120.650">
    <property type="entry name" value="Cupin"/>
    <property type="match status" value="1"/>
</dbReference>
<keyword evidence="7" id="KW-1185">Reference proteome</keyword>
<dbReference type="PANTHER" id="PTHR13096:SF8">
    <property type="entry name" value="RIBOSOMAL OXYGENASE 1"/>
    <property type="match status" value="1"/>
</dbReference>
<dbReference type="eggNOG" id="KOG1217">
    <property type="taxonomic scope" value="Eukaryota"/>
</dbReference>
<name>A9V3F7_MONBE</name>
<dbReference type="KEGG" id="mbr:MONBRDRAFT_26810"/>
<keyword evidence="4" id="KW-0732">Signal</keyword>
<feature type="domain" description="JmjC" evidence="5">
    <location>
        <begin position="149"/>
        <end position="305"/>
    </location>
</feature>
<dbReference type="GO" id="GO:0046872">
    <property type="term" value="F:metal ion binding"/>
    <property type="evidence" value="ECO:0007669"/>
    <property type="project" value="UniProtKB-KW"/>
</dbReference>
<evidence type="ECO:0000259" key="5">
    <source>
        <dbReference type="PROSITE" id="PS51184"/>
    </source>
</evidence>
<keyword evidence="2" id="KW-0479">Metal-binding</keyword>
<dbReference type="PANTHER" id="PTHR13096">
    <property type="entry name" value="MINA53 MYC INDUCED NUCLEAR ANTIGEN"/>
    <property type="match status" value="1"/>
</dbReference>
<protein>
    <recommendedName>
        <fullName evidence="5">JmjC domain-containing protein</fullName>
    </recommendedName>
</protein>
<evidence type="ECO:0000256" key="2">
    <source>
        <dbReference type="ARBA" id="ARBA00022723"/>
    </source>
</evidence>
<dbReference type="STRING" id="81824.A9V3F7"/>
<dbReference type="RefSeq" id="XP_001747129.1">
    <property type="nucleotide sequence ID" value="XM_001747077.1"/>
</dbReference>
<dbReference type="InterPro" id="IPR039994">
    <property type="entry name" value="NO66-like"/>
</dbReference>
<dbReference type="PROSITE" id="PS51184">
    <property type="entry name" value="JMJC"/>
    <property type="match status" value="1"/>
</dbReference>
<sequence length="4167" mass="448011">MLVFLAMLASSSLLPASSASHAGLSQDQRGLDQENSFKSLRLALPGLLEPLSVEEFTRDYYHNQHVVSAATNSSVPLLVKPGLTHAALAEALLQPILNRSEDALLRLFNEGVFVLRNANSTIVSSEDLTTASLRQHLLYDGYSLVYFYERHREEDLYERKETIADVIASLALLEPTFHYYLSGPNAKALPPHTDRNDIFSFQLAGTKHWTICTNPPPDTSWTPAEWAQQEENEASRTEGCRNPSPIEVTKMQCEHHVVHPGDWIYLPKGTVHFAQTNDEMSLHATVGFRPSFSWLNRLTALCEQADTLPITCSELSTTLTNLQTQRPYLWLATLAVPLYSRQSARATTFSETLMALQLTTATRISALQKAVISPSDIPRSSAYKSQEDWRLALTQLRASLDDTLLPVLEPKEKPAKTVQLQAVLGTGVATKCVCDSTCSAHPGYYNPSGSDCASCPLGKYASSTAYRTDCYTCNTGRYSDIEGATSCKYCSAGKYTNNYGSSYCSNAPAGTFVSGTGASSYQSCPAGTYSNEGATSCSNCLYNSYNDQSGRPNCYCVTTGGRTRALPAGPRKYSSPHATCNISARLTTAGVTRTSYGDPENGWCHFAGQTCNCVASHRNQGSLKVYFDNNNGHCNRITTDPSIYGITLTMFGKSAYSVSTQPCLAHSCPNTDVQRSHTPDQFLTPALSNLDKTMALDVSYSYRISNDAYILRHTVEDANQNAEDQDQGRGGLIWPSTRLRFSSTETAGFDLSLSGSTCNKGESSPNSAMSCSASQSIVVKHGLKYRFSFFASNQGYWNYVRPSDIRNKLENMRDSERDTYTVRRNNLSGKTRHMTYTAELDYVAPWHCSVEPSLAQRSGATPLNAEKNARNDGGCSGRSSATQALLFSANKRFVSSVSSLCSWTSTGWRAVGHQISTMTLTAFSATKVGNAMSARRSASQASTSLNIYAHAANDKSFGLSTSAMNTLLGGSDIMPVITELTVADAGSVNIMLARRVPVYFNPNVPMVELDCTVNCVTMVDTAGTDVSTEQNDHHHYTSQTGSSLRAYIDRTIFSSPKVAGLEMQLEEQPAFVDTPSWSGSAYDLDRDALVFETWQGIDRFKGQITRLRKWDGTGSQVAGGWQDLAHSPDHTFSMSLVSGYEYMVAFEAWTPIAVEHNMVTGTAKRANQVGMTNKRFRVDHSPPVGDTPDVVLDFGGTITVLEEFLAADAEVSGALKDLPAVQARGTMPLFFIIDHDLRHVELTFSLLDEESGLRTVDVRTYQLDLHSTAAQLVHERAAGITRFVRNADTSASCDTSSAFLWYASTRDRDVTRAAHESSGCRCTAYDPAGNFDHCYRQHMYLDGNNHYSRDYTPVPAAQLYLVQVVGENHAGITTTLEAMLRVDATPPDVTHAHVQDSASLGQLDIDFMQVGTGNQVTLHASFTGFVDAESEVRDYFIAFTDKCLTLEDYCGKNNIDPAHGNACYLSPVDEAQWLAAAPVRALFQANVHSQTVMVDSNTKRIYANVMAQNNALLYSAIQCSDGVGFDRTPPTASNLAVTGAAIRPGIVTSHDGSAQYYISKWGVLQPLPQACDGNFPALSRNFATVMAGSDVFFKGTDGRLDVPRGFATGRNATALPAEALACAQLTPAVLVYNGSLEHLVASWNAEDADSGIWRSTISVLSADGSTEASVATRNNYLETSALALEGLDEVTFKVEVTNQVGLSTVIDVGPFITDHTKPVHNANPLTTVTNDNDIVITNFNQLFLDAETKLCRFDIAIAFNAVGMRNQASVSVELVYAPPSLSVIWDVLEVADKADIDYIPETVHLGASWPSVAGASLLQVSLIASPAGGHGSDPTVVGQGTQTVVDWVVLPGSSTGYVFSSFSLVAGRHYRTVLRASNTAGSKEITTNGAYVTPVNTKPSIDFHLGRTCNQTTASFKCVAKECATAFALVSDSTSLGDQLFTFQHTVPVEPSRYYTLSVTATSQLSANDQLQVSVYAARAGALPDALLGAAGVSTTTSAEMEFQALSTHLLISIQSTSAHILELLAPVQLKACRALGHTGASAHDVWSAPTVTPASIGTLVDEVRWMPVLTSGLGGNDAPDQALVEQAGLTEWQHGTHVAVAESMAGNEIRVAAQACFPEPGGCMQPVLSEALVLPAEAEAVVAAAACNVATTDDRADDYLFSLVWERFDTVDANSKAVSVYETSLVDDQGHLAVAGTWTWPTSQTLRPRLELNDTHMKTTVPLKAVNFMHLLHEATSLQAAIRLWTPDGLAKETMVTCSVPEDPLTPVVAVAWADVSQNPALQELPTKRHHTTTDLDHFAAFWPRRWRAFERLGLENIVYGWDLSSVSNDAGTTTMLSRGNTTAQYALVQGLRLSDGMVIRFCVSILEATPQSPAWRYCAHDVKVDLSPPHISSLQVSHPHASREVGHGTEALQLHWHVNTSDVADLNILVGYQAGRGDIAAVYDVKPASSALLLQGLNLRSGLPIYATLQAIDFAGNTASLTGSPILVDTTPPYFVGNLEGEMDPMGDGVGELGYLLRVDFDLFEDDESSVVKHTLALGSSAGASNIRDASTATASPWDLRVPLHHHGADIFATLCATNEAGLSACVSELLVTLDATPPTVDRSKLSATVSCVEGRHHRLRLGLDWTGAFEEPDSAILEYQVLVGDRLGDGSIFHDMLTRKAISVEVAHGLVDGEHLRVTVYATNTDQQRSQPLTSSLLVDCSAPLPGAVEAYNAEGLPYHSSRSSFRASLAGFIDPHSGIAQVQYCLSTTVDACNALDWTTAVHHTEIHHRFGSHVLQSGTRYFVRVRVTNGMGQTTEGVSASFGVDTTAPTVSGFAWQHPITRTSVSAQYLRSVLLADWTSTDVGGAGVRYHEVEVAVHHDEEGGELAVVSELEYDASLSVLNLTLQHGEVYFPRISSCDGAGNCQTQDLVSLAVDATPPLAIKLHHNGVWSAIAGGKWRYTVKVSAPIDEEGTDITRFYVKVGDQAPETFTSYSSSGCPNGLDDVVYDSSVDAGAFSLVVEDGLVLGEDWDEQPYTFTLGAHWTATSTPLRYEVAFACGGHVETWLDAGHFTEYVHTLEPDAEAFSNGIECFAYVRAWRTYNQFVVARSDGVTIRHEWLRVNQQAALLDGYKLPVPGFGTDDKLFPKPFHDIDDQQSTSELATTFAWSEQGSSVVVTGSVVALSDLDNVATYEVGFGTTPGEQDVLAWTLASASTGALRSTGLSLAHGQRYYSAVRVETKFRHTLEVVSDGVMVDDTPPLVGVVYFGPRGGYLPATSVKENVSIRFEGFVDPESALAEYVVALARVNNGVVDEASAVFSSTGLYPNATLSLADAVPGASYVALVKAINSAGLTSAAAVSEPLMLDEEGPQFLRVLRVPLSDSQTGALDSQLTATGTTTQGNAVHEFSVDSPDILGTSLSGTRMTLTPGAPVELTMTLTLGQQAWPTRVAISFDIVCAGGAPRTLLRIFGSVSNAVNGDVHHVASCEGFRQQIERWVEVEAVGQDIIVELEVTLLHADMDATLLVGSTRVHEVAELNSDARTLPSVTVQGRTFAVLHGSGADSAGTTCQSAPMTVPTGWRVATGYDPTVRDAARQYNWGTAYLATSSGVAYATAQASDPAPVASNVHVTNGGAHVVAADCASHGMGILLEAGSGAVQVDQPYHRGADELQAHWVIADAASGIRRVLAGAGSQPEVPVYLPLRPADSIDSLNLHINERAPEHGHQVAVIVEAQDWAGLRVRATNDKVVAIVDESDPEVTAVQIAPTTESGIVAGASHVNVTYHATDPQSGILRCHVSVLAPDNNNQLHGETVVHFEQSSVLVPMTTPLEADDVVHARVACVNGAGLMEKVTSASVFVTSSDMALITAEPYALAPAAATKLFSGTWVVQGEEALLLHLTGPNERLLAAMDRDTETDIGLETLVQRVDGHLASCQAGPLTACPYSDGRTRLPACPSGSVARETSICWYQHGRATSFRISNNDAVNSNQLLPGVVYQVTTRVRVESQVQELATAEVVLDRTPPIIAAVPQLVSAGYPEVTVNLHGVCQEDVLPNELGHFVIFGDGARAGSLDLTDWALVESADLSSSTHVIDLNHKAASSKARKGYQFMSTEWHILTKLAGVEVDIQKSETSKGQTCVQQVVQKHVVIQSSRVSSTQVQATVGTQTDPEVEACLDANDDIDDVIAEL</sequence>
<dbReference type="SUPFAM" id="SSF51197">
    <property type="entry name" value="Clavaminate synthase-like"/>
    <property type="match status" value="1"/>
</dbReference>
<keyword evidence="3" id="KW-0408">Iron</keyword>
<evidence type="ECO:0000313" key="7">
    <source>
        <dbReference type="Proteomes" id="UP000001357"/>
    </source>
</evidence>
<dbReference type="SMART" id="SM01411">
    <property type="entry name" value="Ephrin_rec_like"/>
    <property type="match status" value="2"/>
</dbReference>
<reference evidence="6" key="1">
    <citation type="journal article" date="2008" name="Nature">
        <title>The genome of the choanoflagellate Monosiga brevicollis and the origin of metazoans.</title>
        <authorList>
            <consortium name="JGI Sequencing"/>
            <person name="King N."/>
            <person name="Westbrook M.J."/>
            <person name="Young S.L."/>
            <person name="Kuo A."/>
            <person name="Abedin M."/>
            <person name="Chapman J."/>
            <person name="Fairclough S."/>
            <person name="Hellsten U."/>
            <person name="Isogai Y."/>
            <person name="Letunic I."/>
            <person name="Marr M."/>
            <person name="Pincus D."/>
            <person name="Putnam N."/>
            <person name="Rokas A."/>
            <person name="Wright K.J."/>
            <person name="Zuzow R."/>
            <person name="Dirks W."/>
            <person name="Good M."/>
            <person name="Goodstein D."/>
            <person name="Lemons D."/>
            <person name="Li W."/>
            <person name="Lyons J.B."/>
            <person name="Morris A."/>
            <person name="Nichols S."/>
            <person name="Richter D.J."/>
            <person name="Salamov A."/>
            <person name="Bork P."/>
            <person name="Lim W.A."/>
            <person name="Manning G."/>
            <person name="Miller W.T."/>
            <person name="McGinnis W."/>
            <person name="Shapiro H."/>
            <person name="Tjian R."/>
            <person name="Grigoriev I.V."/>
            <person name="Rokhsar D."/>
        </authorList>
    </citation>
    <scope>NUCLEOTIDE SEQUENCE [LARGE SCALE GENOMIC DNA]</scope>
    <source>
        <strain evidence="6">MX1</strain>
    </source>
</reference>
<dbReference type="GeneID" id="5892310"/>
<organism evidence="6 7">
    <name type="scientific">Monosiga brevicollis</name>
    <name type="common">Choanoflagellate</name>
    <dbReference type="NCBI Taxonomy" id="81824"/>
    <lineage>
        <taxon>Eukaryota</taxon>
        <taxon>Choanoflagellata</taxon>
        <taxon>Craspedida</taxon>
        <taxon>Salpingoecidae</taxon>
        <taxon>Monosiga</taxon>
    </lineage>
</organism>
<evidence type="ECO:0000256" key="1">
    <source>
        <dbReference type="ARBA" id="ARBA00001954"/>
    </source>
</evidence>
<evidence type="ECO:0000313" key="6">
    <source>
        <dbReference type="EMBL" id="EDQ88053.1"/>
    </source>
</evidence>
<dbReference type="EMBL" id="CH991556">
    <property type="protein sequence ID" value="EDQ88053.1"/>
    <property type="molecule type" value="Genomic_DNA"/>
</dbReference>
<gene>
    <name evidence="6" type="ORF">MONBRDRAFT_26810</name>
</gene>
<evidence type="ECO:0000256" key="4">
    <source>
        <dbReference type="SAM" id="SignalP"/>
    </source>
</evidence>
<dbReference type="Gene3D" id="2.10.50.10">
    <property type="entry name" value="Tumor Necrosis Factor Receptor, subunit A, domain 2"/>
    <property type="match status" value="1"/>
</dbReference>
<evidence type="ECO:0000256" key="3">
    <source>
        <dbReference type="ARBA" id="ARBA00023004"/>
    </source>
</evidence>
<dbReference type="InterPro" id="IPR003347">
    <property type="entry name" value="JmjC_dom"/>
</dbReference>
<proteinExistence type="predicted"/>
<accession>A9V3F7</accession>
<comment type="cofactor">
    <cofactor evidence="1">
        <name>Fe(2+)</name>
        <dbReference type="ChEBI" id="CHEBI:29033"/>
    </cofactor>
</comment>